<evidence type="ECO:0000313" key="3">
    <source>
        <dbReference type="EMBL" id="MBB4013381.1"/>
    </source>
</evidence>
<evidence type="ECO:0000259" key="2">
    <source>
        <dbReference type="PROSITE" id="PS50056"/>
    </source>
</evidence>
<feature type="transmembrane region" description="Helical" evidence="1">
    <location>
        <begin position="59"/>
        <end position="77"/>
    </location>
</feature>
<gene>
    <name evidence="3" type="ORF">GGR36_002727</name>
</gene>
<dbReference type="CDD" id="cd03386">
    <property type="entry name" value="PAP2_Aur1_like"/>
    <property type="match status" value="1"/>
</dbReference>
<sequence length="436" mass="47624">MQQPPEARPWREAAGWLALLGPLFFISYGWANAIAAERSEVGSILFAWEHSIPFVPWTILPYWSIDLFYAASLFVCTTRAELRTHVSRLFAVQCISVACFLIWPLRFGFERPQADGLWGAMFTALGSFDKPFNQAPSLHISLLVLLWSLYARHLLGLPRRLLDIWFALIGVSVLTTFQHHFIDLPTGALLACLLVWALPFDEPSPLRRGAYRANRAAVRLGALYAAAAASCARAAAFGGGAALWLWWPAASLLLVALAYLWLGPRALGKHGDGRHAWPVRLLLAPYLIATWLNSRAWTHRLAPAVEVAPGVLLGRMPSRKDAEALALSGVIDLAPEMHNPLPPMRVQHLPALDLLAPAVATLADAARLIETERARGRLLVCCALGFSRSALAVAAWLVSQGHSPASAIARVRAARPHVVFGDAHVAALGRYAEGLQ</sequence>
<accession>A0A840BIL1</accession>
<dbReference type="PANTHER" id="PTHR47216">
    <property type="match status" value="1"/>
</dbReference>
<comment type="caution">
    <text evidence="3">The sequence shown here is derived from an EMBL/GenBank/DDBJ whole genome shotgun (WGS) entry which is preliminary data.</text>
</comment>
<feature type="transmembrane region" description="Helical" evidence="1">
    <location>
        <begin position="221"/>
        <end position="238"/>
    </location>
</feature>
<keyword evidence="1" id="KW-0812">Transmembrane</keyword>
<feature type="transmembrane region" description="Helical" evidence="1">
    <location>
        <begin position="244"/>
        <end position="262"/>
    </location>
</feature>
<dbReference type="SUPFAM" id="SSF52799">
    <property type="entry name" value="(Phosphotyrosine protein) phosphatases II"/>
    <property type="match status" value="1"/>
</dbReference>
<dbReference type="InterPro" id="IPR029021">
    <property type="entry name" value="Prot-tyrosine_phosphatase-like"/>
</dbReference>
<keyword evidence="1" id="KW-1133">Transmembrane helix</keyword>
<dbReference type="Proteomes" id="UP000561045">
    <property type="component" value="Unassembled WGS sequence"/>
</dbReference>
<dbReference type="PROSITE" id="PS50056">
    <property type="entry name" value="TYR_PHOSPHATASE_2"/>
    <property type="match status" value="1"/>
</dbReference>
<feature type="transmembrane region" description="Helical" evidence="1">
    <location>
        <begin position="89"/>
        <end position="109"/>
    </location>
</feature>
<dbReference type="RefSeq" id="WP_183635263.1">
    <property type="nucleotide sequence ID" value="NZ_BAABLE010000005.1"/>
</dbReference>
<name>A0A840BIL1_9RHOO</name>
<evidence type="ECO:0000313" key="4">
    <source>
        <dbReference type="Proteomes" id="UP000561045"/>
    </source>
</evidence>
<dbReference type="AlphaFoldDB" id="A0A840BIL1"/>
<dbReference type="Gene3D" id="3.90.190.10">
    <property type="entry name" value="Protein tyrosine phosphatase superfamily"/>
    <property type="match status" value="1"/>
</dbReference>
<dbReference type="InterPro" id="IPR000387">
    <property type="entry name" value="Tyr_Pase_dom"/>
</dbReference>
<dbReference type="PANTHER" id="PTHR47216:SF4">
    <property type="entry name" value="OS01G0859400 PROTEIN"/>
    <property type="match status" value="1"/>
</dbReference>
<organism evidence="3 4">
    <name type="scientific">Niveibacterium umoris</name>
    <dbReference type="NCBI Taxonomy" id="1193620"/>
    <lineage>
        <taxon>Bacteria</taxon>
        <taxon>Pseudomonadati</taxon>
        <taxon>Pseudomonadota</taxon>
        <taxon>Betaproteobacteria</taxon>
        <taxon>Rhodocyclales</taxon>
        <taxon>Rhodocyclaceae</taxon>
        <taxon>Niveibacterium</taxon>
    </lineage>
</organism>
<protein>
    <submittedName>
        <fullName evidence="3">Protein-tyrosine phosphatase</fullName>
    </submittedName>
</protein>
<feature type="domain" description="Tyrosine specific protein phosphatases" evidence="2">
    <location>
        <begin position="360"/>
        <end position="426"/>
    </location>
</feature>
<dbReference type="EMBL" id="JACIET010000002">
    <property type="protein sequence ID" value="MBB4013381.1"/>
    <property type="molecule type" value="Genomic_DNA"/>
</dbReference>
<reference evidence="3 4" key="1">
    <citation type="submission" date="2020-08" db="EMBL/GenBank/DDBJ databases">
        <title>Genomic Encyclopedia of Type Strains, Phase IV (KMG-IV): sequencing the most valuable type-strain genomes for metagenomic binning, comparative biology and taxonomic classification.</title>
        <authorList>
            <person name="Goeker M."/>
        </authorList>
    </citation>
    <scope>NUCLEOTIDE SEQUENCE [LARGE SCALE GENOMIC DNA]</scope>
    <source>
        <strain evidence="3 4">DSM 106739</strain>
    </source>
</reference>
<keyword evidence="4" id="KW-1185">Reference proteome</keyword>
<feature type="transmembrane region" description="Helical" evidence="1">
    <location>
        <begin position="184"/>
        <end position="200"/>
    </location>
</feature>
<proteinExistence type="predicted"/>
<keyword evidence="1" id="KW-0472">Membrane</keyword>
<evidence type="ECO:0000256" key="1">
    <source>
        <dbReference type="SAM" id="Phobius"/>
    </source>
</evidence>